<feature type="transmembrane region" description="Helical" evidence="8">
    <location>
        <begin position="182"/>
        <end position="200"/>
    </location>
</feature>
<sequence length="498" mass="51319">MSDDKLDQSQSPQPSQQLTAPPDPRRWKVLALLGTAFFMVILDATIVLTAIPAMQRELEFTVAQVQWVLTGYAITFGGLLLFFGRVADLIGRRRVFLAGTALFVLSSLVCGIAWTGELLIWARAAQGISAAIMAPTALAIVISMFRDPAERNQALGIWGGLGGIGATAGLLLGGVITSGLGWQWIFYLNVPVGIAIFLLVPVLIRESRDSAQTSGVRRFDVPGAVAITGALLLLIYTLTNAPEDGWVSGTTVARFAGVVALLGLFLLIEYRSAAPLVPLRIFRLRTLVTGNLVILAVGLSVDGMLFPLTLYAQDVLGYSALQFGLASAVMSVMSIAGAMAGQAAVARLGLRPVAVAALLLVAIGSLLLVSVPTDGTFLGDLFWGLLIFGPGLGAAFVASQIAALDGVAEQESGLAAGLVDTSFNIGSALGIAIVTSVAVSTAAGATGGAETALTEGVQAGFLVAAVFAGLGVLAAFFLPGLPKASANLESIASKGLLQ</sequence>
<gene>
    <name evidence="10" type="ORF">ACFFGN_24300</name>
</gene>
<keyword evidence="4 8" id="KW-0812">Transmembrane</keyword>
<name>A0ABV6QRG2_9ACTN</name>
<dbReference type="SUPFAM" id="SSF103473">
    <property type="entry name" value="MFS general substrate transporter"/>
    <property type="match status" value="1"/>
</dbReference>
<dbReference type="EMBL" id="JBHLTC010000030">
    <property type="protein sequence ID" value="MFC0627219.1"/>
    <property type="molecule type" value="Genomic_DNA"/>
</dbReference>
<keyword evidence="5 8" id="KW-1133">Transmembrane helix</keyword>
<keyword evidence="11" id="KW-1185">Reference proteome</keyword>
<proteinExistence type="predicted"/>
<evidence type="ECO:0000313" key="11">
    <source>
        <dbReference type="Proteomes" id="UP001589890"/>
    </source>
</evidence>
<evidence type="ECO:0000259" key="9">
    <source>
        <dbReference type="PROSITE" id="PS50850"/>
    </source>
</evidence>
<feature type="domain" description="Major facilitator superfamily (MFS) profile" evidence="9">
    <location>
        <begin position="29"/>
        <end position="483"/>
    </location>
</feature>
<feature type="transmembrane region" description="Helical" evidence="8">
    <location>
        <begin position="251"/>
        <end position="270"/>
    </location>
</feature>
<evidence type="ECO:0000256" key="3">
    <source>
        <dbReference type="ARBA" id="ARBA00022475"/>
    </source>
</evidence>
<dbReference type="InterPro" id="IPR036259">
    <property type="entry name" value="MFS_trans_sf"/>
</dbReference>
<dbReference type="PANTHER" id="PTHR42718:SF46">
    <property type="entry name" value="BLR6921 PROTEIN"/>
    <property type="match status" value="1"/>
</dbReference>
<dbReference type="Proteomes" id="UP001589890">
    <property type="component" value="Unassembled WGS sequence"/>
</dbReference>
<feature type="transmembrane region" description="Helical" evidence="8">
    <location>
        <begin position="120"/>
        <end position="142"/>
    </location>
</feature>
<evidence type="ECO:0000256" key="4">
    <source>
        <dbReference type="ARBA" id="ARBA00022692"/>
    </source>
</evidence>
<feature type="transmembrane region" description="Helical" evidence="8">
    <location>
        <begin position="348"/>
        <end position="369"/>
    </location>
</feature>
<comment type="subcellular location">
    <subcellularLocation>
        <location evidence="1">Cell membrane</location>
        <topology evidence="1">Multi-pass membrane protein</topology>
    </subcellularLocation>
</comment>
<keyword evidence="3" id="KW-1003">Cell membrane</keyword>
<keyword evidence="6 8" id="KW-0472">Membrane</keyword>
<evidence type="ECO:0000256" key="7">
    <source>
        <dbReference type="SAM" id="MobiDB-lite"/>
    </source>
</evidence>
<dbReference type="Pfam" id="PF07690">
    <property type="entry name" value="MFS_1"/>
    <property type="match status" value="1"/>
</dbReference>
<evidence type="ECO:0000256" key="2">
    <source>
        <dbReference type="ARBA" id="ARBA00022448"/>
    </source>
</evidence>
<feature type="compositionally biased region" description="Low complexity" evidence="7">
    <location>
        <begin position="8"/>
        <end position="17"/>
    </location>
</feature>
<dbReference type="Gene3D" id="1.20.1250.20">
    <property type="entry name" value="MFS general substrate transporter like domains"/>
    <property type="match status" value="1"/>
</dbReference>
<protein>
    <submittedName>
        <fullName evidence="10">MFS transporter</fullName>
    </submittedName>
</protein>
<evidence type="ECO:0000256" key="8">
    <source>
        <dbReference type="SAM" id="Phobius"/>
    </source>
</evidence>
<evidence type="ECO:0000256" key="5">
    <source>
        <dbReference type="ARBA" id="ARBA00022989"/>
    </source>
</evidence>
<accession>A0ABV6QRG2</accession>
<reference evidence="10 11" key="1">
    <citation type="submission" date="2024-09" db="EMBL/GenBank/DDBJ databases">
        <authorList>
            <person name="Sun Q."/>
            <person name="Mori K."/>
        </authorList>
    </citation>
    <scope>NUCLEOTIDE SEQUENCE [LARGE SCALE GENOMIC DNA]</scope>
    <source>
        <strain evidence="10 11">CGMCC 1.15906</strain>
    </source>
</reference>
<feature type="transmembrane region" description="Helical" evidence="8">
    <location>
        <begin position="282"/>
        <end position="301"/>
    </location>
</feature>
<dbReference type="InterPro" id="IPR011701">
    <property type="entry name" value="MFS"/>
</dbReference>
<dbReference type="CDD" id="cd17321">
    <property type="entry name" value="MFS_MMR_MDR_like"/>
    <property type="match status" value="1"/>
</dbReference>
<dbReference type="PANTHER" id="PTHR42718">
    <property type="entry name" value="MAJOR FACILITATOR SUPERFAMILY MULTIDRUG TRANSPORTER MFSC"/>
    <property type="match status" value="1"/>
</dbReference>
<feature type="transmembrane region" description="Helical" evidence="8">
    <location>
        <begin position="154"/>
        <end position="176"/>
    </location>
</feature>
<organism evidence="10 11">
    <name type="scientific">Kribbella deserti</name>
    <dbReference type="NCBI Taxonomy" id="1926257"/>
    <lineage>
        <taxon>Bacteria</taxon>
        <taxon>Bacillati</taxon>
        <taxon>Actinomycetota</taxon>
        <taxon>Actinomycetes</taxon>
        <taxon>Propionibacteriales</taxon>
        <taxon>Kribbellaceae</taxon>
        <taxon>Kribbella</taxon>
    </lineage>
</organism>
<comment type="caution">
    <text evidence="10">The sequence shown here is derived from an EMBL/GenBank/DDBJ whole genome shotgun (WGS) entry which is preliminary data.</text>
</comment>
<feature type="transmembrane region" description="Helical" evidence="8">
    <location>
        <begin position="95"/>
        <end position="114"/>
    </location>
</feature>
<feature type="transmembrane region" description="Helical" evidence="8">
    <location>
        <begin position="321"/>
        <end position="341"/>
    </location>
</feature>
<evidence type="ECO:0000256" key="1">
    <source>
        <dbReference type="ARBA" id="ARBA00004651"/>
    </source>
</evidence>
<keyword evidence="2" id="KW-0813">Transport</keyword>
<feature type="transmembrane region" description="Helical" evidence="8">
    <location>
        <begin position="457"/>
        <end position="478"/>
    </location>
</feature>
<feature type="transmembrane region" description="Helical" evidence="8">
    <location>
        <begin position="425"/>
        <end position="445"/>
    </location>
</feature>
<dbReference type="PROSITE" id="PS50850">
    <property type="entry name" value="MFS"/>
    <property type="match status" value="1"/>
</dbReference>
<evidence type="ECO:0000256" key="6">
    <source>
        <dbReference type="ARBA" id="ARBA00023136"/>
    </source>
</evidence>
<feature type="region of interest" description="Disordered" evidence="7">
    <location>
        <begin position="1"/>
        <end position="22"/>
    </location>
</feature>
<feature type="transmembrane region" description="Helical" evidence="8">
    <location>
        <begin position="65"/>
        <end position="83"/>
    </location>
</feature>
<feature type="transmembrane region" description="Helical" evidence="8">
    <location>
        <begin position="29"/>
        <end position="53"/>
    </location>
</feature>
<dbReference type="Gene3D" id="1.20.1720.10">
    <property type="entry name" value="Multidrug resistance protein D"/>
    <property type="match status" value="1"/>
</dbReference>
<feature type="transmembrane region" description="Helical" evidence="8">
    <location>
        <begin position="221"/>
        <end position="239"/>
    </location>
</feature>
<dbReference type="RefSeq" id="WP_380051624.1">
    <property type="nucleotide sequence ID" value="NZ_JBHLTC010000030.1"/>
</dbReference>
<dbReference type="InterPro" id="IPR020846">
    <property type="entry name" value="MFS_dom"/>
</dbReference>
<evidence type="ECO:0000313" key="10">
    <source>
        <dbReference type="EMBL" id="MFC0627219.1"/>
    </source>
</evidence>
<feature type="transmembrane region" description="Helical" evidence="8">
    <location>
        <begin position="381"/>
        <end position="404"/>
    </location>
</feature>